<dbReference type="OrthoDB" id="2909871at2"/>
<organism evidence="1 2">
    <name type="scientific">Neobacillus piezotolerans</name>
    <dbReference type="NCBI Taxonomy" id="2259171"/>
    <lineage>
        <taxon>Bacteria</taxon>
        <taxon>Bacillati</taxon>
        <taxon>Bacillota</taxon>
        <taxon>Bacilli</taxon>
        <taxon>Bacillales</taxon>
        <taxon>Bacillaceae</taxon>
        <taxon>Neobacillus</taxon>
    </lineage>
</organism>
<comment type="caution">
    <text evidence="1">The sequence shown here is derived from an EMBL/GenBank/DDBJ whole genome shotgun (WGS) entry which is preliminary data.</text>
</comment>
<reference evidence="1 2" key="1">
    <citation type="submission" date="2018-07" db="EMBL/GenBank/DDBJ databases">
        <title>Bacillus sp. YLB-04 draft genome sequence.</title>
        <authorList>
            <person name="Yu L."/>
            <person name="Tang X."/>
        </authorList>
    </citation>
    <scope>NUCLEOTIDE SEQUENCE [LARGE SCALE GENOMIC DNA]</scope>
    <source>
        <strain evidence="1 2">YLB-04</strain>
    </source>
</reference>
<evidence type="ECO:0000313" key="2">
    <source>
        <dbReference type="Proteomes" id="UP000257144"/>
    </source>
</evidence>
<gene>
    <name evidence="1" type="ORF">DRW41_08330</name>
</gene>
<evidence type="ECO:0000313" key="1">
    <source>
        <dbReference type="EMBL" id="RDU37990.1"/>
    </source>
</evidence>
<proteinExistence type="predicted"/>
<keyword evidence="2" id="KW-1185">Reference proteome</keyword>
<protein>
    <submittedName>
        <fullName evidence="1">Uncharacterized protein</fullName>
    </submittedName>
</protein>
<dbReference type="EMBL" id="QNQT01000002">
    <property type="protein sequence ID" value="RDU37990.1"/>
    <property type="molecule type" value="Genomic_DNA"/>
</dbReference>
<dbReference type="Proteomes" id="UP000257144">
    <property type="component" value="Unassembled WGS sequence"/>
</dbReference>
<sequence>MASLLTNPTMKDYIAFDRQETGIPIPDSIRIERINFFVFSTYAPAPKNTKDEYGIVHLGFMGHFFQISEGQYDYPGWLRLYR</sequence>
<accession>A0A3D8GU46</accession>
<name>A0A3D8GU46_9BACI</name>
<dbReference type="AlphaFoldDB" id="A0A3D8GU46"/>